<dbReference type="PIRSF" id="PIRSF009467">
    <property type="entry name" value="Ureas_acces_UreF"/>
    <property type="match status" value="1"/>
</dbReference>
<sequence length="235" mass="26513">MINDNGNIPSSLLNLLHLADPTLPIGGFSHSNGLETYVQQGIVCNVPTTAAFIQSMLKNNYKFNDCLMLRYAFEMTKTEDMEALVELDEEVSALKAPREIKEASQKLGLRLLKIYINLLKNPFLESYYEKVQQKAAPGNFPLVYGQLTALMGADIRSSITSFYYNAAVSMVTNAVKLVPLGQIDGQKILYQLHPKIHSLTEETLQLERRFLGVCNPALDIKCMQHERLYSRLYMS</sequence>
<comment type="function">
    <text evidence="3">Required for maturation of urease via the functional incorporation of the urease nickel metallocenter.</text>
</comment>
<dbReference type="Gene3D" id="1.10.4190.10">
    <property type="entry name" value="Urease accessory protein UreF"/>
    <property type="match status" value="1"/>
</dbReference>
<gene>
    <name evidence="3" type="primary">ureF</name>
    <name evidence="4" type="ORF">DN752_00060</name>
</gene>
<keyword evidence="5" id="KW-1185">Reference proteome</keyword>
<organism evidence="4 5">
    <name type="scientific">Echinicola strongylocentroti</name>
    <dbReference type="NCBI Taxonomy" id="1795355"/>
    <lineage>
        <taxon>Bacteria</taxon>
        <taxon>Pseudomonadati</taxon>
        <taxon>Bacteroidota</taxon>
        <taxon>Cytophagia</taxon>
        <taxon>Cytophagales</taxon>
        <taxon>Cyclobacteriaceae</taxon>
        <taxon>Echinicola</taxon>
    </lineage>
</organism>
<dbReference type="RefSeq" id="WP_112782083.1">
    <property type="nucleotide sequence ID" value="NZ_CP030041.1"/>
</dbReference>
<evidence type="ECO:0000313" key="5">
    <source>
        <dbReference type="Proteomes" id="UP000248688"/>
    </source>
</evidence>
<comment type="similarity">
    <text evidence="3">Belongs to the UreF family.</text>
</comment>
<dbReference type="InterPro" id="IPR038277">
    <property type="entry name" value="UreF_sf"/>
</dbReference>
<dbReference type="PANTHER" id="PTHR33620:SF1">
    <property type="entry name" value="UREASE ACCESSORY PROTEIN F"/>
    <property type="match status" value="1"/>
</dbReference>
<name>A0A2Z4ICH7_9BACT</name>
<dbReference type="GO" id="GO:0016151">
    <property type="term" value="F:nickel cation binding"/>
    <property type="evidence" value="ECO:0007669"/>
    <property type="project" value="UniProtKB-UniRule"/>
</dbReference>
<keyword evidence="2 3" id="KW-0143">Chaperone</keyword>
<evidence type="ECO:0000256" key="1">
    <source>
        <dbReference type="ARBA" id="ARBA00022988"/>
    </source>
</evidence>
<evidence type="ECO:0000256" key="2">
    <source>
        <dbReference type="ARBA" id="ARBA00023186"/>
    </source>
</evidence>
<evidence type="ECO:0000313" key="4">
    <source>
        <dbReference type="EMBL" id="AWW28661.1"/>
    </source>
</evidence>
<accession>A0A2Z4ICH7</accession>
<comment type="subunit">
    <text evidence="3">UreD, UreF and UreG form a complex that acts as a GTP-hydrolysis-dependent molecular chaperone, activating the urease apoprotein by helping to assemble the nickel containing metallocenter of UreC. The UreE protein probably delivers the nickel.</text>
</comment>
<dbReference type="Pfam" id="PF01730">
    <property type="entry name" value="UreF"/>
    <property type="match status" value="1"/>
</dbReference>
<dbReference type="HAMAP" id="MF_01385">
    <property type="entry name" value="UreF"/>
    <property type="match status" value="1"/>
</dbReference>
<dbReference type="EMBL" id="CP030041">
    <property type="protein sequence ID" value="AWW28661.1"/>
    <property type="molecule type" value="Genomic_DNA"/>
</dbReference>
<dbReference type="GO" id="GO:0005737">
    <property type="term" value="C:cytoplasm"/>
    <property type="evidence" value="ECO:0007669"/>
    <property type="project" value="UniProtKB-SubCell"/>
</dbReference>
<dbReference type="PANTHER" id="PTHR33620">
    <property type="entry name" value="UREASE ACCESSORY PROTEIN F"/>
    <property type="match status" value="1"/>
</dbReference>
<dbReference type="Proteomes" id="UP000248688">
    <property type="component" value="Chromosome"/>
</dbReference>
<keyword evidence="3" id="KW-0963">Cytoplasm</keyword>
<dbReference type="KEGG" id="est:DN752_00060"/>
<reference evidence="4 5" key="1">
    <citation type="submission" date="2018-06" db="EMBL/GenBank/DDBJ databases">
        <title>Echinicola strongylocentroti sp. nov., isolated from a sea urchin Strongylocentrotus intermedius.</title>
        <authorList>
            <person name="Bae S.S."/>
        </authorList>
    </citation>
    <scope>NUCLEOTIDE SEQUENCE [LARGE SCALE GENOMIC DNA]</scope>
    <source>
        <strain evidence="4 5">MEBiC08714</strain>
    </source>
</reference>
<comment type="subcellular location">
    <subcellularLocation>
        <location evidence="3">Cytoplasm</location>
    </subcellularLocation>
</comment>
<dbReference type="AlphaFoldDB" id="A0A2Z4ICH7"/>
<keyword evidence="1 3" id="KW-0996">Nickel insertion</keyword>
<proteinExistence type="inferred from homology"/>
<dbReference type="OrthoDB" id="9798772at2"/>
<evidence type="ECO:0000256" key="3">
    <source>
        <dbReference type="HAMAP-Rule" id="MF_01385"/>
    </source>
</evidence>
<dbReference type="InterPro" id="IPR002639">
    <property type="entry name" value="UreF"/>
</dbReference>
<protein>
    <recommendedName>
        <fullName evidence="3">Urease accessory protein UreF</fullName>
    </recommendedName>
</protein>